<evidence type="ECO:0000256" key="1">
    <source>
        <dbReference type="SAM" id="MobiDB-lite"/>
    </source>
</evidence>
<feature type="compositionally biased region" description="Polar residues" evidence="1">
    <location>
        <begin position="364"/>
        <end position="378"/>
    </location>
</feature>
<accession>A0AAN6IRG6</accession>
<evidence type="ECO:0000313" key="2">
    <source>
        <dbReference type="EMBL" id="KAJ8987733.1"/>
    </source>
</evidence>
<feature type="compositionally biased region" description="Basic and acidic residues" evidence="1">
    <location>
        <begin position="25"/>
        <end position="46"/>
    </location>
</feature>
<feature type="compositionally biased region" description="Polar residues" evidence="1">
    <location>
        <begin position="666"/>
        <end position="682"/>
    </location>
</feature>
<evidence type="ECO:0000313" key="3">
    <source>
        <dbReference type="Proteomes" id="UP001161757"/>
    </source>
</evidence>
<reference evidence="2" key="1">
    <citation type="submission" date="2023-01" db="EMBL/GenBank/DDBJ databases">
        <title>Exophiala dermititidis isolated from Cystic Fibrosis Patient.</title>
        <authorList>
            <person name="Kurbessoian T."/>
            <person name="Crocker A."/>
            <person name="Murante D."/>
            <person name="Hogan D.A."/>
            <person name="Stajich J.E."/>
        </authorList>
    </citation>
    <scope>NUCLEOTIDE SEQUENCE</scope>
    <source>
        <strain evidence="2">Ex8</strain>
    </source>
</reference>
<dbReference type="Proteomes" id="UP001161757">
    <property type="component" value="Unassembled WGS sequence"/>
</dbReference>
<feature type="region of interest" description="Disordered" evidence="1">
    <location>
        <begin position="344"/>
        <end position="385"/>
    </location>
</feature>
<feature type="compositionally biased region" description="Polar residues" evidence="1">
    <location>
        <begin position="73"/>
        <end position="86"/>
    </location>
</feature>
<feature type="compositionally biased region" description="Polar residues" evidence="1">
    <location>
        <begin position="727"/>
        <end position="749"/>
    </location>
</feature>
<feature type="compositionally biased region" description="Pro residues" evidence="1">
    <location>
        <begin position="251"/>
        <end position="263"/>
    </location>
</feature>
<comment type="caution">
    <text evidence="2">The sequence shown here is derived from an EMBL/GenBank/DDBJ whole genome shotgun (WGS) entry which is preliminary data.</text>
</comment>
<feature type="compositionally biased region" description="Basic and acidic residues" evidence="1">
    <location>
        <begin position="353"/>
        <end position="363"/>
    </location>
</feature>
<dbReference type="AlphaFoldDB" id="A0AAN6IRG6"/>
<proteinExistence type="predicted"/>
<dbReference type="EMBL" id="JAJGCB010000022">
    <property type="protein sequence ID" value="KAJ8987733.1"/>
    <property type="molecule type" value="Genomic_DNA"/>
</dbReference>
<feature type="region of interest" description="Disordered" evidence="1">
    <location>
        <begin position="226"/>
        <end position="299"/>
    </location>
</feature>
<feature type="region of interest" description="Disordered" evidence="1">
    <location>
        <begin position="1"/>
        <end position="132"/>
    </location>
</feature>
<feature type="compositionally biased region" description="Polar residues" evidence="1">
    <location>
        <begin position="269"/>
        <end position="299"/>
    </location>
</feature>
<evidence type="ECO:0008006" key="4">
    <source>
        <dbReference type="Google" id="ProtNLM"/>
    </source>
</evidence>
<feature type="region of interest" description="Disordered" evidence="1">
    <location>
        <begin position="633"/>
        <end position="749"/>
    </location>
</feature>
<gene>
    <name evidence="2" type="ORF">HRR80_008093</name>
</gene>
<protein>
    <recommendedName>
        <fullName evidence="4">CRIB domain-containing protein</fullName>
    </recommendedName>
</protein>
<organism evidence="2 3">
    <name type="scientific">Exophiala dermatitidis</name>
    <name type="common">Black yeast-like fungus</name>
    <name type="synonym">Wangiella dermatitidis</name>
    <dbReference type="NCBI Taxonomy" id="5970"/>
    <lineage>
        <taxon>Eukaryota</taxon>
        <taxon>Fungi</taxon>
        <taxon>Dikarya</taxon>
        <taxon>Ascomycota</taxon>
        <taxon>Pezizomycotina</taxon>
        <taxon>Eurotiomycetes</taxon>
        <taxon>Chaetothyriomycetidae</taxon>
        <taxon>Chaetothyriales</taxon>
        <taxon>Herpotrichiellaceae</taxon>
        <taxon>Exophiala</taxon>
    </lineage>
</organism>
<feature type="compositionally biased region" description="Basic and acidic residues" evidence="1">
    <location>
        <begin position="633"/>
        <end position="664"/>
    </location>
</feature>
<name>A0AAN6IRG6_EXODE</name>
<sequence>MGRFPWGQGQAKQGGDKIQSFTQDRLSKDNTENWRHGLNDLIREHSFGSGTSEGSPSHGKRSRTNTLTSSTSFYARSTSDVSNGVTSRPPSRPGSRDSSSQAPERHDNPAKSLLSKGTRILRRQGSKLSLLPSPTEDKTIIVSDRRDGPVSPVKVLQRQFTSSSQRHGVKKSISTPFAFQHLSHGDQAHFQSLDNVTKVELFNAIQADQQPDQHVRGIPITDLPTQETESVAHVGTDEPTSPTTSAIPYLPITPPRPLPPPKNDGPVSPYSSSDIRLSRSTENFSRPTRVSMNSGDLPSPTTTISARLAALSPINRNVAPVKPLPQLPDVVHAVSTTDDIALPLRSAPLPSLPKEEPNAKEEGNTSQVLGQSTDTTPSPLLDFPVPLSSVQRKRRSQSSGEINFDIAFCTAASDLVGAEAPALDNEEDDRSQISDNRISVGVKDIQLEDWENAIDFSWDYEAEIEDILCASHLDAATDVYKAPSVQHENFLLVGQHAVDEASSSTSTPLMMQAVYKPLNLETNQPVSHHRYHSEPPSPLFGLGIEAVQEMSRVAYAGHDNRHVEQGVNHFDSTNVLRPNLARSTYSSMSKSSSQESIILSIASSIIGTHRSSNSSTSMSDLIHLANLGESLENLKPDVRGSRGPMENRAREGSQDTIREEHAGETNDATEAPATSVQQTETNGLHKHHDRGASAPLVYIPERKSSKLPEARAETETSQIHWRKRAGTMNSRPRGNTRVSYSLFPTTSPR</sequence>
<feature type="compositionally biased region" description="Basic and acidic residues" evidence="1">
    <location>
        <begin position="700"/>
        <end position="714"/>
    </location>
</feature>